<organism evidence="2 3">
    <name type="scientific">Mytilus edulis</name>
    <name type="common">Blue mussel</name>
    <dbReference type="NCBI Taxonomy" id="6550"/>
    <lineage>
        <taxon>Eukaryota</taxon>
        <taxon>Metazoa</taxon>
        <taxon>Spiralia</taxon>
        <taxon>Lophotrochozoa</taxon>
        <taxon>Mollusca</taxon>
        <taxon>Bivalvia</taxon>
        <taxon>Autobranchia</taxon>
        <taxon>Pteriomorphia</taxon>
        <taxon>Mytilida</taxon>
        <taxon>Mytiloidea</taxon>
        <taxon>Mytilidae</taxon>
        <taxon>Mytilinae</taxon>
        <taxon>Mytilus</taxon>
    </lineage>
</organism>
<comment type="caution">
    <text evidence="2">The sequence shown here is derived from an EMBL/GenBank/DDBJ whole genome shotgun (WGS) entry which is preliminary data.</text>
</comment>
<dbReference type="Proteomes" id="UP000683360">
    <property type="component" value="Unassembled WGS sequence"/>
</dbReference>
<evidence type="ECO:0000313" key="3">
    <source>
        <dbReference type="Proteomes" id="UP000683360"/>
    </source>
</evidence>
<dbReference type="AlphaFoldDB" id="A0A8S3U4A6"/>
<evidence type="ECO:0000256" key="1">
    <source>
        <dbReference type="SAM" id="MobiDB-lite"/>
    </source>
</evidence>
<feature type="region of interest" description="Disordered" evidence="1">
    <location>
        <begin position="195"/>
        <end position="223"/>
    </location>
</feature>
<evidence type="ECO:0000313" key="2">
    <source>
        <dbReference type="EMBL" id="CAG2237376.1"/>
    </source>
</evidence>
<sequence length="223" mass="25347">MLKQKLDTDTEIKRNALALQEEELDSFQNKILTSKVFLQQSSLSKNAPAFLVSVSSIDKQLDEIKKTEFDRQPKHIANMKFIDDREQSEKIIKHLGMLLTSTAVPYKSEIKNPKTMYAKTDGIFEVRLKDSQAKCTINSPGTYQANVLLNGTTFFKLDTISCLEHELEENSSDFVSEKQVEKEISAQVRIRGCEGLQKDETDTSKDSSNVKPNNDKKKKKYSS</sequence>
<dbReference type="EMBL" id="CAJPWZ010002387">
    <property type="protein sequence ID" value="CAG2237376.1"/>
    <property type="molecule type" value="Genomic_DNA"/>
</dbReference>
<keyword evidence="3" id="KW-1185">Reference proteome</keyword>
<proteinExistence type="predicted"/>
<reference evidence="2" key="1">
    <citation type="submission" date="2021-03" db="EMBL/GenBank/DDBJ databases">
        <authorList>
            <person name="Bekaert M."/>
        </authorList>
    </citation>
    <scope>NUCLEOTIDE SEQUENCE</scope>
</reference>
<name>A0A8S3U4A6_MYTED</name>
<feature type="compositionally biased region" description="Basic and acidic residues" evidence="1">
    <location>
        <begin position="196"/>
        <end position="205"/>
    </location>
</feature>
<gene>
    <name evidence="2" type="ORF">MEDL_49817</name>
</gene>
<accession>A0A8S3U4A6</accession>
<protein>
    <submittedName>
        <fullName evidence="2">Uncharacterized protein</fullName>
    </submittedName>
</protein>